<dbReference type="STRING" id="1440762.Y882_05630"/>
<dbReference type="InterPro" id="IPR032854">
    <property type="entry name" value="ALKBH3"/>
</dbReference>
<organism evidence="2 3">
    <name type="scientific">Dyella japonica DSM 16301</name>
    <dbReference type="NCBI Taxonomy" id="1440762"/>
    <lineage>
        <taxon>Bacteria</taxon>
        <taxon>Pseudomonadati</taxon>
        <taxon>Pseudomonadota</taxon>
        <taxon>Gammaproteobacteria</taxon>
        <taxon>Lysobacterales</taxon>
        <taxon>Rhodanobacteraceae</taxon>
        <taxon>Dyella</taxon>
    </lineage>
</organism>
<dbReference type="PANTHER" id="PTHR31212">
    <property type="entry name" value="ALPHA-KETOGLUTARATE-DEPENDENT DIOXYGENASE ALKB HOMOLOG 3"/>
    <property type="match status" value="1"/>
</dbReference>
<feature type="domain" description="Fe2OG dioxygenase" evidence="1">
    <location>
        <begin position="81"/>
        <end position="180"/>
    </location>
</feature>
<comment type="caution">
    <text evidence="2">The sequence shown here is derived from an EMBL/GenBank/DDBJ whole genome shotgun (WGS) entry which is preliminary data.</text>
</comment>
<proteinExistence type="predicted"/>
<dbReference type="AlphaFoldDB" id="A0A0G9H4Z1"/>
<dbReference type="PANTHER" id="PTHR31212:SF4">
    <property type="entry name" value="ALPHA-KETOGLUTARATE-DEPENDENT DIOXYGENASE ALKB HOMOLOG 3"/>
    <property type="match status" value="1"/>
</dbReference>
<sequence>MLLDDASGRIVYEENLIPAEQASQWHAQLLDSPIWRQQRRMMYERELDVPRLTAHFAAEDADLPEPLRSALEQVCASTGEHFNSIGLNLYRDEHDSVAMHNDRLGDLQEGHPIALISLGETRRMHIRSKKHAPPRRLDLDLAAGSLLLMSWETQLHYDHGIPKQTHPLGPRISLAFRTRKGD</sequence>
<dbReference type="InterPro" id="IPR037151">
    <property type="entry name" value="AlkB-like_sf"/>
</dbReference>
<dbReference type="OrthoDB" id="190276at2"/>
<evidence type="ECO:0000313" key="2">
    <source>
        <dbReference type="EMBL" id="KLD64900.1"/>
    </source>
</evidence>
<keyword evidence="2" id="KW-0223">Dioxygenase</keyword>
<dbReference type="PROSITE" id="PS51471">
    <property type="entry name" value="FE2OG_OXY"/>
    <property type="match status" value="1"/>
</dbReference>
<accession>A0A0G9H4Z1</accession>
<dbReference type="SUPFAM" id="SSF51197">
    <property type="entry name" value="Clavaminate synthase-like"/>
    <property type="match status" value="1"/>
</dbReference>
<reference evidence="2 3" key="1">
    <citation type="journal article" date="2015" name="Antonie Van Leeuwenhoek">
        <title>A phylogenomic and molecular marker based taxonomic framework for the order Xanthomonadales: proposal to transfer the families Algiphilaceae and Solimonadaceae to the order Nevskiales ord. nov. and to create a new family within the order Xanthomonadales, the family Rhodanobacteraceae fam. nov., containing the genus Rhodanobacter and its closest relatives.</title>
        <authorList>
            <person name="Naushad S."/>
            <person name="Adeolu M."/>
            <person name="Wong S."/>
            <person name="Sohail M."/>
            <person name="Schellhorn H.E."/>
            <person name="Gupta R.S."/>
        </authorList>
    </citation>
    <scope>NUCLEOTIDE SEQUENCE [LARGE SCALE GENOMIC DNA]</scope>
    <source>
        <strain evidence="2 3">DSM 16301</strain>
    </source>
</reference>
<evidence type="ECO:0000259" key="1">
    <source>
        <dbReference type="PROSITE" id="PS51471"/>
    </source>
</evidence>
<dbReference type="PATRIC" id="fig|1440762.4.peg.470"/>
<dbReference type="InterPro" id="IPR005123">
    <property type="entry name" value="Oxoglu/Fe-dep_dioxygenase_dom"/>
</dbReference>
<evidence type="ECO:0000313" key="3">
    <source>
        <dbReference type="Proteomes" id="UP000035481"/>
    </source>
</evidence>
<dbReference type="Proteomes" id="UP000035481">
    <property type="component" value="Unassembled WGS sequence"/>
</dbReference>
<name>A0A0G9H4Z1_9GAMM</name>
<dbReference type="EMBL" id="JPLA01000013">
    <property type="protein sequence ID" value="KLD64900.1"/>
    <property type="molecule type" value="Genomic_DNA"/>
</dbReference>
<gene>
    <name evidence="2" type="ORF">Y882_05630</name>
</gene>
<dbReference type="GO" id="GO:0051213">
    <property type="term" value="F:dioxygenase activity"/>
    <property type="evidence" value="ECO:0007669"/>
    <property type="project" value="UniProtKB-KW"/>
</dbReference>
<protein>
    <submittedName>
        <fullName evidence="2">Methyladenine dioxygenase</fullName>
    </submittedName>
</protein>
<dbReference type="GO" id="GO:0006307">
    <property type="term" value="P:DNA alkylation repair"/>
    <property type="evidence" value="ECO:0007669"/>
    <property type="project" value="InterPro"/>
</dbReference>
<dbReference type="Pfam" id="PF13532">
    <property type="entry name" value="2OG-FeII_Oxy_2"/>
    <property type="match status" value="1"/>
</dbReference>
<keyword evidence="2" id="KW-0560">Oxidoreductase</keyword>
<dbReference type="InterPro" id="IPR027450">
    <property type="entry name" value="AlkB-like"/>
</dbReference>
<dbReference type="Gene3D" id="2.60.120.590">
    <property type="entry name" value="Alpha-ketoglutarate-dependent dioxygenase AlkB-like"/>
    <property type="match status" value="1"/>
</dbReference>